<feature type="non-terminal residue" evidence="7">
    <location>
        <position position="1"/>
    </location>
</feature>
<keyword evidence="3 5" id="KW-1133">Transmembrane helix</keyword>
<evidence type="ECO:0000256" key="2">
    <source>
        <dbReference type="ARBA" id="ARBA00022692"/>
    </source>
</evidence>
<dbReference type="EMBL" id="JAAGYU010002598">
    <property type="protein sequence ID" value="NEL81448.1"/>
    <property type="molecule type" value="Genomic_DNA"/>
</dbReference>
<dbReference type="GO" id="GO:0005886">
    <property type="term" value="C:plasma membrane"/>
    <property type="evidence" value="ECO:0007669"/>
    <property type="project" value="UniProtKB-SubCell"/>
</dbReference>
<dbReference type="GO" id="GO:0140359">
    <property type="term" value="F:ABC-type transporter activity"/>
    <property type="evidence" value="ECO:0007669"/>
    <property type="project" value="InterPro"/>
</dbReference>
<dbReference type="PROSITE" id="PS50929">
    <property type="entry name" value="ABC_TM1F"/>
    <property type="match status" value="1"/>
</dbReference>
<name>A0A7X5N4U3_XANPE</name>
<sequence length="82" mass="8666">QQTEMERYGALADRNLRLAMKVESTRGISTATVQMIGAIGLSALLFVAGAQALAGRLTAGDFVVLMTSMLTIIPGLKQLTNV</sequence>
<dbReference type="Proteomes" id="UP000471082">
    <property type="component" value="Unassembled WGS sequence"/>
</dbReference>
<evidence type="ECO:0000259" key="6">
    <source>
        <dbReference type="PROSITE" id="PS50929"/>
    </source>
</evidence>
<feature type="transmembrane region" description="Helical" evidence="5">
    <location>
        <begin position="53"/>
        <end position="76"/>
    </location>
</feature>
<evidence type="ECO:0000313" key="7">
    <source>
        <dbReference type="EMBL" id="NEL81448.1"/>
    </source>
</evidence>
<keyword evidence="7" id="KW-0547">Nucleotide-binding</keyword>
<evidence type="ECO:0000256" key="5">
    <source>
        <dbReference type="SAM" id="Phobius"/>
    </source>
</evidence>
<dbReference type="AlphaFoldDB" id="A0A7X5N4U3"/>
<comment type="caution">
    <text evidence="7">The sequence shown here is derived from an EMBL/GenBank/DDBJ whole genome shotgun (WGS) entry which is preliminary data.</text>
</comment>
<protein>
    <submittedName>
        <fullName evidence="7">Lipid ABC transporter permease/ATP-binding protein</fullName>
    </submittedName>
</protein>
<evidence type="ECO:0000256" key="4">
    <source>
        <dbReference type="ARBA" id="ARBA00023136"/>
    </source>
</evidence>
<dbReference type="InterPro" id="IPR011527">
    <property type="entry name" value="ABC1_TM_dom"/>
</dbReference>
<dbReference type="InterPro" id="IPR036640">
    <property type="entry name" value="ABC1_TM_sf"/>
</dbReference>
<feature type="domain" description="ABC transmembrane type-1" evidence="6">
    <location>
        <begin position="1"/>
        <end position="82"/>
    </location>
</feature>
<keyword evidence="4 5" id="KW-0472">Membrane</keyword>
<dbReference type="GO" id="GO:0005524">
    <property type="term" value="F:ATP binding"/>
    <property type="evidence" value="ECO:0007669"/>
    <property type="project" value="UniProtKB-KW"/>
</dbReference>
<evidence type="ECO:0000256" key="1">
    <source>
        <dbReference type="ARBA" id="ARBA00004651"/>
    </source>
</evidence>
<gene>
    <name evidence="7" type="ORF">G3W61_34865</name>
</gene>
<keyword evidence="7" id="KW-0067">ATP-binding</keyword>
<dbReference type="Gene3D" id="1.20.1560.10">
    <property type="entry name" value="ABC transporter type 1, transmembrane domain"/>
    <property type="match status" value="1"/>
</dbReference>
<feature type="transmembrane region" description="Helical" evidence="5">
    <location>
        <begin position="27"/>
        <end position="47"/>
    </location>
</feature>
<comment type="subcellular location">
    <subcellularLocation>
        <location evidence="1">Cell membrane</location>
        <topology evidence="1">Multi-pass membrane protein</topology>
    </subcellularLocation>
</comment>
<dbReference type="SUPFAM" id="SSF90123">
    <property type="entry name" value="ABC transporter transmembrane region"/>
    <property type="match status" value="1"/>
</dbReference>
<feature type="non-terminal residue" evidence="7">
    <location>
        <position position="82"/>
    </location>
</feature>
<dbReference type="Pfam" id="PF00664">
    <property type="entry name" value="ABC_membrane"/>
    <property type="match status" value="1"/>
</dbReference>
<accession>A0A7X5N4U3</accession>
<reference evidence="7 8" key="1">
    <citation type="submission" date="2019-11" db="EMBL/GenBank/DDBJ databases">
        <title>Genome-resolved metagenomics to study the prevalence of co-infection and intraspecific heterogeneity among plant pathogen metapopulations.</title>
        <authorList>
            <person name="Newberry E."/>
            <person name="Bhandari R."/>
            <person name="Kemble J."/>
            <person name="Sikora E."/>
            <person name="Potnis N."/>
        </authorList>
    </citation>
    <scope>NUCLEOTIDE SEQUENCE [LARGE SCALE GENOMIC DNA]</scope>
    <source>
        <strain evidence="7">Xp_Tom_Tuscaloosa_18b</strain>
    </source>
</reference>
<keyword evidence="2 5" id="KW-0812">Transmembrane</keyword>
<organism evidence="7 8">
    <name type="scientific">Xanthomonas perforans</name>
    <dbReference type="NCBI Taxonomy" id="442694"/>
    <lineage>
        <taxon>Bacteria</taxon>
        <taxon>Pseudomonadati</taxon>
        <taxon>Pseudomonadota</taxon>
        <taxon>Gammaproteobacteria</taxon>
        <taxon>Lysobacterales</taxon>
        <taxon>Lysobacteraceae</taxon>
        <taxon>Xanthomonas</taxon>
    </lineage>
</organism>
<evidence type="ECO:0000313" key="8">
    <source>
        <dbReference type="Proteomes" id="UP000471082"/>
    </source>
</evidence>
<proteinExistence type="predicted"/>
<evidence type="ECO:0000256" key="3">
    <source>
        <dbReference type="ARBA" id="ARBA00022989"/>
    </source>
</evidence>